<sequence length="106" mass="11338">MPKIVFIQPDGSSQTVEAPVGQSLMEAATNNFVRGIVGECGGSCSCATCHLYIDEAWYAKLPPRDEMEEAMIEGAIDPGPTSRLGCQVLVKDELDGIVAHVPKAQF</sequence>
<dbReference type="PANTHER" id="PTHR23426:SF65">
    <property type="entry name" value="FERREDOXIN-2, MITOCHONDRIAL"/>
    <property type="match status" value="1"/>
</dbReference>
<evidence type="ECO:0000256" key="3">
    <source>
        <dbReference type="ARBA" id="ARBA00022723"/>
    </source>
</evidence>
<dbReference type="Pfam" id="PF00111">
    <property type="entry name" value="Fer2"/>
    <property type="match status" value="1"/>
</dbReference>
<keyword evidence="9" id="KW-1185">Reference proteome</keyword>
<dbReference type="GO" id="GO:0009055">
    <property type="term" value="F:electron transfer activity"/>
    <property type="evidence" value="ECO:0007669"/>
    <property type="project" value="TreeGrafter"/>
</dbReference>
<feature type="domain" description="2Fe-2S ferredoxin-type" evidence="7">
    <location>
        <begin position="2"/>
        <end position="105"/>
    </location>
</feature>
<organism evidence="8 9">
    <name type="scientific">Solimonas terrae</name>
    <dbReference type="NCBI Taxonomy" id="1396819"/>
    <lineage>
        <taxon>Bacteria</taxon>
        <taxon>Pseudomonadati</taxon>
        <taxon>Pseudomonadota</taxon>
        <taxon>Gammaproteobacteria</taxon>
        <taxon>Nevskiales</taxon>
        <taxon>Nevskiaceae</taxon>
        <taxon>Solimonas</taxon>
    </lineage>
</organism>
<dbReference type="Proteomes" id="UP000472676">
    <property type="component" value="Unassembled WGS sequence"/>
</dbReference>
<gene>
    <name evidence="8" type="ORF">G7Y85_13285</name>
</gene>
<evidence type="ECO:0000256" key="2">
    <source>
        <dbReference type="ARBA" id="ARBA00022714"/>
    </source>
</evidence>
<dbReference type="SUPFAM" id="SSF54292">
    <property type="entry name" value="2Fe-2S ferredoxin-like"/>
    <property type="match status" value="1"/>
</dbReference>
<protein>
    <submittedName>
        <fullName evidence="8">2Fe-2S iron-sulfur cluster binding domain-containing protein</fullName>
    </submittedName>
</protein>
<evidence type="ECO:0000313" key="8">
    <source>
        <dbReference type="EMBL" id="NGY05741.1"/>
    </source>
</evidence>
<dbReference type="GO" id="GO:0051537">
    <property type="term" value="F:2 iron, 2 sulfur cluster binding"/>
    <property type="evidence" value="ECO:0007669"/>
    <property type="project" value="UniProtKB-KW"/>
</dbReference>
<dbReference type="PROSITE" id="PS51085">
    <property type="entry name" value="2FE2S_FER_2"/>
    <property type="match status" value="1"/>
</dbReference>
<dbReference type="GO" id="GO:0140647">
    <property type="term" value="P:P450-containing electron transport chain"/>
    <property type="evidence" value="ECO:0007669"/>
    <property type="project" value="InterPro"/>
</dbReference>
<dbReference type="EMBL" id="JAAMOW010000006">
    <property type="protein sequence ID" value="NGY05741.1"/>
    <property type="molecule type" value="Genomic_DNA"/>
</dbReference>
<evidence type="ECO:0000256" key="6">
    <source>
        <dbReference type="ARBA" id="ARBA00034078"/>
    </source>
</evidence>
<dbReference type="RefSeq" id="WP_166257811.1">
    <property type="nucleotide sequence ID" value="NZ_JAAMOW010000006.1"/>
</dbReference>
<evidence type="ECO:0000259" key="7">
    <source>
        <dbReference type="PROSITE" id="PS51085"/>
    </source>
</evidence>
<reference evidence="8 9" key="1">
    <citation type="journal article" date="2014" name="Int. J. Syst. Evol. Microbiol.">
        <title>Solimonas terrae sp. nov., isolated from soil.</title>
        <authorList>
            <person name="Kim S.J."/>
            <person name="Moon J.Y."/>
            <person name="Weon H.Y."/>
            <person name="Ahn J.H."/>
            <person name="Chen W.M."/>
            <person name="Kwon S.W."/>
        </authorList>
    </citation>
    <scope>NUCLEOTIDE SEQUENCE [LARGE SCALE GENOMIC DNA]</scope>
    <source>
        <strain evidence="8 9">KIS83-12</strain>
    </source>
</reference>
<evidence type="ECO:0000256" key="5">
    <source>
        <dbReference type="ARBA" id="ARBA00023014"/>
    </source>
</evidence>
<dbReference type="InterPro" id="IPR001041">
    <property type="entry name" value="2Fe-2S_ferredoxin-type"/>
</dbReference>
<comment type="cofactor">
    <cofactor evidence="6">
        <name>[2Fe-2S] cluster</name>
        <dbReference type="ChEBI" id="CHEBI:190135"/>
    </cofactor>
</comment>
<dbReference type="GO" id="GO:0046872">
    <property type="term" value="F:metal ion binding"/>
    <property type="evidence" value="ECO:0007669"/>
    <property type="project" value="UniProtKB-KW"/>
</dbReference>
<comment type="similarity">
    <text evidence="1">Belongs to the adrenodoxin/putidaredoxin family.</text>
</comment>
<dbReference type="PROSITE" id="PS00814">
    <property type="entry name" value="ADX"/>
    <property type="match status" value="1"/>
</dbReference>
<dbReference type="PRINTS" id="PR00355">
    <property type="entry name" value="ADRENODOXIN"/>
</dbReference>
<dbReference type="AlphaFoldDB" id="A0A6M2BU52"/>
<proteinExistence type="inferred from homology"/>
<evidence type="ECO:0000256" key="1">
    <source>
        <dbReference type="ARBA" id="ARBA00010914"/>
    </source>
</evidence>
<dbReference type="InterPro" id="IPR012675">
    <property type="entry name" value="Beta-grasp_dom_sf"/>
</dbReference>
<keyword evidence="3" id="KW-0479">Metal-binding</keyword>
<name>A0A6M2BU52_9GAMM</name>
<evidence type="ECO:0000256" key="4">
    <source>
        <dbReference type="ARBA" id="ARBA00023004"/>
    </source>
</evidence>
<evidence type="ECO:0000313" key="9">
    <source>
        <dbReference type="Proteomes" id="UP000472676"/>
    </source>
</evidence>
<dbReference type="Gene3D" id="3.10.20.30">
    <property type="match status" value="1"/>
</dbReference>
<dbReference type="PANTHER" id="PTHR23426">
    <property type="entry name" value="FERREDOXIN/ADRENODOXIN"/>
    <property type="match status" value="1"/>
</dbReference>
<keyword evidence="5" id="KW-0411">Iron-sulfur</keyword>
<dbReference type="InterPro" id="IPR036010">
    <property type="entry name" value="2Fe-2S_ferredoxin-like_sf"/>
</dbReference>
<comment type="caution">
    <text evidence="8">The sequence shown here is derived from an EMBL/GenBank/DDBJ whole genome shotgun (WGS) entry which is preliminary data.</text>
</comment>
<keyword evidence="4" id="KW-0408">Iron</keyword>
<dbReference type="InterPro" id="IPR018298">
    <property type="entry name" value="Adrenodoxin_Fe-S_BS"/>
</dbReference>
<keyword evidence="2" id="KW-0001">2Fe-2S</keyword>
<accession>A0A6M2BU52</accession>
<dbReference type="InterPro" id="IPR001055">
    <property type="entry name" value="Adrenodoxin-like"/>
</dbReference>